<reference evidence="7 8" key="1">
    <citation type="submission" date="2017-07" db="EMBL/GenBank/DDBJ databases">
        <authorList>
            <person name="Sun Z.S."/>
            <person name="Albrecht U."/>
            <person name="Echele G."/>
            <person name="Lee C.C."/>
        </authorList>
    </citation>
    <scope>NUCLEOTIDE SEQUENCE [LARGE SCALE GENOMIC DNA]</scope>
    <source>
        <strain evidence="7 8">DSM 14827</strain>
    </source>
</reference>
<dbReference type="Gene3D" id="1.20.1260.10">
    <property type="match status" value="1"/>
</dbReference>
<keyword evidence="2 5" id="KW-0812">Transmembrane</keyword>
<dbReference type="InterPro" id="IPR008217">
    <property type="entry name" value="Ccc1_fam"/>
</dbReference>
<dbReference type="GO" id="GO:0016491">
    <property type="term" value="F:oxidoreductase activity"/>
    <property type="evidence" value="ECO:0007669"/>
    <property type="project" value="InterPro"/>
</dbReference>
<dbReference type="CDD" id="cd01045">
    <property type="entry name" value="Ferritin_like_AB"/>
    <property type="match status" value="1"/>
</dbReference>
<keyword evidence="3 5" id="KW-1133">Transmembrane helix</keyword>
<comment type="subcellular location">
    <subcellularLocation>
        <location evidence="1">Endomembrane system</location>
        <topology evidence="1">Multi-pass membrane protein</topology>
    </subcellularLocation>
</comment>
<dbReference type="Pfam" id="PF02915">
    <property type="entry name" value="Rubrerythrin"/>
    <property type="match status" value="1"/>
</dbReference>
<gene>
    <name evidence="7" type="ORF">SAMN05444959_11461</name>
</gene>
<sequence length="324" mass="35472">MRITGHQRRFSDLTEREVLALAIASEEDDAQIYRNWADFLRKDYAATAEVFEQMGAEEDEHRRRLIEAYRARFGEVIPVIRREHVAGYYKRRPAWMMQNLTLEAIRSEAALMEHDSAEFYARAAQVSSDAGTRKLLGDLAAAERGHEARATDLTEQNLTPEAREQEDAVAHREFVLTWVQPGLAGLMDGSVSTLAPIFAAAFATQSTSTTFLVGLAASLGAGISMGFTEAASDDGVVSGRGSPLKRGISSGVMTAIGGLGHALPYLIPHFWTATIIAFIVVFVELWAIAWIQNRWMQTPFWRAALQVVVGGGLVFATGVLIGSG</sequence>
<dbReference type="InterPro" id="IPR012347">
    <property type="entry name" value="Ferritin-like"/>
</dbReference>
<dbReference type="PANTHER" id="PTHR33531">
    <property type="entry name" value="RUBRERYTHRIN SUBFAMILY"/>
    <property type="match status" value="1"/>
</dbReference>
<feature type="transmembrane region" description="Helical" evidence="5">
    <location>
        <begin position="273"/>
        <end position="291"/>
    </location>
</feature>
<feature type="transmembrane region" description="Helical" evidence="5">
    <location>
        <begin position="303"/>
        <end position="322"/>
    </location>
</feature>
<dbReference type="InterPro" id="IPR017040">
    <property type="entry name" value="UCP035918_rubreryth/DUF125"/>
</dbReference>
<evidence type="ECO:0000256" key="3">
    <source>
        <dbReference type="ARBA" id="ARBA00022989"/>
    </source>
</evidence>
<proteinExistence type="predicted"/>
<evidence type="ECO:0000313" key="7">
    <source>
        <dbReference type="EMBL" id="SNT76008.1"/>
    </source>
</evidence>
<organism evidence="7 8">
    <name type="scientific">Paracoccus seriniphilus</name>
    <dbReference type="NCBI Taxonomy" id="184748"/>
    <lineage>
        <taxon>Bacteria</taxon>
        <taxon>Pseudomonadati</taxon>
        <taxon>Pseudomonadota</taxon>
        <taxon>Alphaproteobacteria</taxon>
        <taxon>Rhodobacterales</taxon>
        <taxon>Paracoccaceae</taxon>
        <taxon>Paracoccus</taxon>
    </lineage>
</organism>
<dbReference type="NCBIfam" id="NF045676">
    <property type="entry name" value="FeExpMbfA"/>
    <property type="match status" value="1"/>
</dbReference>
<protein>
    <submittedName>
        <fullName evidence="7">Rubrerythrin</fullName>
    </submittedName>
</protein>
<feature type="domain" description="Rubrerythrin diiron-binding" evidence="6">
    <location>
        <begin position="17"/>
        <end position="153"/>
    </location>
</feature>
<dbReference type="InterPro" id="IPR003251">
    <property type="entry name" value="Rr_diiron-bd_dom"/>
</dbReference>
<name>A0A239Q0Z7_9RHOB</name>
<evidence type="ECO:0000256" key="1">
    <source>
        <dbReference type="ARBA" id="ARBA00004127"/>
    </source>
</evidence>
<keyword evidence="8" id="KW-1185">Reference proteome</keyword>
<dbReference type="AlphaFoldDB" id="A0A239Q0Z7"/>
<dbReference type="Proteomes" id="UP000198307">
    <property type="component" value="Unassembled WGS sequence"/>
</dbReference>
<evidence type="ECO:0000256" key="2">
    <source>
        <dbReference type="ARBA" id="ARBA00022692"/>
    </source>
</evidence>
<evidence type="ECO:0000256" key="4">
    <source>
        <dbReference type="ARBA" id="ARBA00023136"/>
    </source>
</evidence>
<dbReference type="GO" id="GO:0030026">
    <property type="term" value="P:intracellular manganese ion homeostasis"/>
    <property type="evidence" value="ECO:0007669"/>
    <property type="project" value="InterPro"/>
</dbReference>
<dbReference type="PIRSF" id="PIRSF035918">
    <property type="entry name" value="UCP035918_rubreryth_DUF125"/>
    <property type="match status" value="1"/>
</dbReference>
<dbReference type="CDD" id="cd02437">
    <property type="entry name" value="CCC1_like_1"/>
    <property type="match status" value="1"/>
</dbReference>
<evidence type="ECO:0000259" key="6">
    <source>
        <dbReference type="Pfam" id="PF02915"/>
    </source>
</evidence>
<dbReference type="SUPFAM" id="SSF47240">
    <property type="entry name" value="Ferritin-like"/>
    <property type="match status" value="1"/>
</dbReference>
<dbReference type="GO" id="GO:0046872">
    <property type="term" value="F:metal ion binding"/>
    <property type="evidence" value="ECO:0007669"/>
    <property type="project" value="InterPro"/>
</dbReference>
<dbReference type="PANTHER" id="PTHR33531:SF10">
    <property type="entry name" value="BLR7895 PROTEIN"/>
    <property type="match status" value="1"/>
</dbReference>
<dbReference type="Pfam" id="PF01988">
    <property type="entry name" value="VIT1"/>
    <property type="match status" value="1"/>
</dbReference>
<accession>A0A239Q0Z7</accession>
<evidence type="ECO:0000313" key="8">
    <source>
        <dbReference type="Proteomes" id="UP000198307"/>
    </source>
</evidence>
<dbReference type="GO" id="GO:0012505">
    <property type="term" value="C:endomembrane system"/>
    <property type="evidence" value="ECO:0007669"/>
    <property type="project" value="UniProtKB-SubCell"/>
</dbReference>
<keyword evidence="4 5" id="KW-0472">Membrane</keyword>
<dbReference type="InterPro" id="IPR009078">
    <property type="entry name" value="Ferritin-like_SF"/>
</dbReference>
<evidence type="ECO:0000256" key="5">
    <source>
        <dbReference type="SAM" id="Phobius"/>
    </source>
</evidence>
<dbReference type="EMBL" id="FZQB01000014">
    <property type="protein sequence ID" value="SNT76008.1"/>
    <property type="molecule type" value="Genomic_DNA"/>
</dbReference>
<dbReference type="GO" id="GO:0005384">
    <property type="term" value="F:manganese ion transmembrane transporter activity"/>
    <property type="evidence" value="ECO:0007669"/>
    <property type="project" value="InterPro"/>
</dbReference>